<proteinExistence type="inferred from homology"/>
<protein>
    <submittedName>
        <fullName evidence="6">DNA replication factor Cdt1</fullName>
    </submittedName>
</protein>
<evidence type="ECO:0000313" key="6">
    <source>
        <dbReference type="RefSeq" id="XP_015593810.1"/>
    </source>
</evidence>
<dbReference type="GO" id="GO:0071163">
    <property type="term" value="P:DNA replication preinitiation complex assembly"/>
    <property type="evidence" value="ECO:0007669"/>
    <property type="project" value="InterPro"/>
</dbReference>
<dbReference type="CDD" id="cd08674">
    <property type="entry name" value="Cdt1_m"/>
    <property type="match status" value="1"/>
</dbReference>
<feature type="domain" description="CDT1 Geminin-binding" evidence="4">
    <location>
        <begin position="341"/>
        <end position="516"/>
    </location>
</feature>
<feature type="region of interest" description="Disordered" evidence="3">
    <location>
        <begin position="1"/>
        <end position="69"/>
    </location>
</feature>
<evidence type="ECO:0000256" key="3">
    <source>
        <dbReference type="SAM" id="MobiDB-lite"/>
    </source>
</evidence>
<feature type="region of interest" description="Disordered" evidence="3">
    <location>
        <begin position="110"/>
        <end position="134"/>
    </location>
</feature>
<dbReference type="CDD" id="cd08767">
    <property type="entry name" value="Cdt1_c"/>
    <property type="match status" value="1"/>
</dbReference>
<evidence type="ECO:0000256" key="2">
    <source>
        <dbReference type="ARBA" id="ARBA00023306"/>
    </source>
</evidence>
<organism evidence="5 6">
    <name type="scientific">Cephus cinctus</name>
    <name type="common">Wheat stem sawfly</name>
    <dbReference type="NCBI Taxonomy" id="211228"/>
    <lineage>
        <taxon>Eukaryota</taxon>
        <taxon>Metazoa</taxon>
        <taxon>Ecdysozoa</taxon>
        <taxon>Arthropoda</taxon>
        <taxon>Hexapoda</taxon>
        <taxon>Insecta</taxon>
        <taxon>Pterygota</taxon>
        <taxon>Neoptera</taxon>
        <taxon>Endopterygota</taxon>
        <taxon>Hymenoptera</taxon>
        <taxon>Cephoidea</taxon>
        <taxon>Cephidae</taxon>
        <taxon>Cephus</taxon>
    </lineage>
</organism>
<gene>
    <name evidence="6" type="primary">LOC107267080</name>
</gene>
<dbReference type="GO" id="GO:0000278">
    <property type="term" value="P:mitotic cell cycle"/>
    <property type="evidence" value="ECO:0007669"/>
    <property type="project" value="TreeGrafter"/>
</dbReference>
<dbReference type="SMART" id="SM01075">
    <property type="entry name" value="CDT1"/>
    <property type="match status" value="1"/>
</dbReference>
<feature type="compositionally biased region" description="Polar residues" evidence="3">
    <location>
        <begin position="110"/>
        <end position="122"/>
    </location>
</feature>
<evidence type="ECO:0000256" key="1">
    <source>
        <dbReference type="ARBA" id="ARBA00008356"/>
    </source>
</evidence>
<dbReference type="InterPro" id="IPR014939">
    <property type="entry name" value="CDT1_Gemini-bd-like"/>
</dbReference>
<dbReference type="RefSeq" id="XP_015593810.1">
    <property type="nucleotide sequence ID" value="XM_015738324.2"/>
</dbReference>
<dbReference type="InterPro" id="IPR036390">
    <property type="entry name" value="WH_DNA-bd_sf"/>
</dbReference>
<dbReference type="Gene3D" id="1.10.10.1420">
    <property type="entry name" value="DNA replication factor Cdt1, C-terminal WH domain"/>
    <property type="match status" value="1"/>
</dbReference>
<dbReference type="Pfam" id="PF16679">
    <property type="entry name" value="CDT1_C"/>
    <property type="match status" value="1"/>
</dbReference>
<dbReference type="SUPFAM" id="SSF46785">
    <property type="entry name" value="Winged helix' DNA-binding domain"/>
    <property type="match status" value="1"/>
</dbReference>
<accession>A0AAJ7FIR7</accession>
<dbReference type="GeneID" id="107267080"/>
<evidence type="ECO:0000259" key="4">
    <source>
        <dbReference type="SMART" id="SM01075"/>
    </source>
</evidence>
<dbReference type="GO" id="GO:0070182">
    <property type="term" value="F:DNA polymerase binding"/>
    <property type="evidence" value="ECO:0007669"/>
    <property type="project" value="TreeGrafter"/>
</dbReference>
<dbReference type="GO" id="GO:0000076">
    <property type="term" value="P:DNA replication checkpoint signaling"/>
    <property type="evidence" value="ECO:0007669"/>
    <property type="project" value="TreeGrafter"/>
</dbReference>
<dbReference type="GO" id="GO:0003677">
    <property type="term" value="F:DNA binding"/>
    <property type="evidence" value="ECO:0007669"/>
    <property type="project" value="InterPro"/>
</dbReference>
<evidence type="ECO:0000313" key="5">
    <source>
        <dbReference type="Proteomes" id="UP000694920"/>
    </source>
</evidence>
<dbReference type="Proteomes" id="UP000694920">
    <property type="component" value="Unplaced"/>
</dbReference>
<dbReference type="KEGG" id="ccin:107267080"/>
<reference evidence="6" key="1">
    <citation type="submission" date="2025-08" db="UniProtKB">
        <authorList>
            <consortium name="RefSeq"/>
        </authorList>
    </citation>
    <scope>IDENTIFICATION</scope>
</reference>
<feature type="compositionally biased region" description="Polar residues" evidence="3">
    <location>
        <begin position="56"/>
        <end position="66"/>
    </location>
</feature>
<keyword evidence="2" id="KW-0131">Cell cycle</keyword>
<dbReference type="GO" id="GO:0030174">
    <property type="term" value="P:regulation of DNA-templated DNA replication initiation"/>
    <property type="evidence" value="ECO:0007669"/>
    <property type="project" value="InterPro"/>
</dbReference>
<comment type="similarity">
    <text evidence="1">Belongs to the Cdt1 family.</text>
</comment>
<dbReference type="AlphaFoldDB" id="A0AAJ7FIR7"/>
<feature type="compositionally biased region" description="Low complexity" evidence="3">
    <location>
        <begin position="269"/>
        <end position="283"/>
    </location>
</feature>
<feature type="region of interest" description="Disordered" evidence="3">
    <location>
        <begin position="267"/>
        <end position="294"/>
    </location>
</feature>
<dbReference type="PANTHER" id="PTHR28637:SF1">
    <property type="entry name" value="DNA REPLICATION FACTOR CDT1"/>
    <property type="match status" value="1"/>
</dbReference>
<dbReference type="GO" id="GO:0005634">
    <property type="term" value="C:nucleus"/>
    <property type="evidence" value="ECO:0007669"/>
    <property type="project" value="TreeGrafter"/>
</dbReference>
<keyword evidence="5" id="KW-1185">Reference proteome</keyword>
<dbReference type="CTD" id="13535"/>
<dbReference type="Pfam" id="PF08839">
    <property type="entry name" value="CDT1"/>
    <property type="match status" value="1"/>
</dbReference>
<dbReference type="InterPro" id="IPR038090">
    <property type="entry name" value="Cdt1_C_WH_dom_sf"/>
</dbReference>
<dbReference type="InterPro" id="IPR045173">
    <property type="entry name" value="Cdt1"/>
</dbReference>
<dbReference type="PANTHER" id="PTHR28637">
    <property type="entry name" value="DNA REPLICATION FACTOR CDT1"/>
    <property type="match status" value="1"/>
</dbReference>
<name>A0AAJ7FIR7_CEPCN</name>
<dbReference type="InterPro" id="IPR032054">
    <property type="entry name" value="Cdt1_C"/>
</dbReference>
<sequence length="739" mass="83141">MSQPSVAAFFNTRKRQAPDDLRSKSKVLILEQEQTNLVSDAEESSEIKRSESSGSPLTITEENTGRATPKLVCSSTNDIESNSLCSERVPRIVIKQNPAVRNIQFDSVKSNTQKTSTMNTRNRSIRSRKHSSQDGQIDIRETFLKISSKTDEAKNVVFEKKGALSPTKKRSATPKKNQPVVTKIVNGTNEPPAAGSITPKKGSLMDRLSKQDMSLSEIKNRINKSGRLAELKASITRIKNCEARLDNLNNKDDIRKPQIKKFERIQLEVPVSPQKSNQSPSKSFLSPTKNIDLPKNASSQRRLLFAPKESTPSPVKSSPTKAPAYQRFQSLSDSGPLALPLPYSYRFLAEVFRCVDTVAAMLFNRKELITFKKLRPGVQEQLRRNFTLDHLAQIKTIYPDAFTFHQEKHRSFGSVSQQEKYELVITPVVEVKSGRNTPDADDVLKSASESSMSPAVLLKRRRKFFNTLLEKVKDEHEKFLLGLEMPMVIKKEKITRWHPEFDVESCKEIERAELPEPPNVDKASSAKDVLEKAKTLFNCNTRMEKALQRLVEARMTSKSTSSPLTLDSITNDVTTQVTEEGVRNVEISVVDTPPATPTTQSSFLSTAFKGIPKALLEKVRAKQAAKALEAMTRTPKAEKEATIYSRLPELAKILRNIFVAEKKGVLTVELVIQKLDNSYRTKLTPNELEEHIRLLCKLLPTWASLHVVRKIDYLKLAKDVDIAKVVKRLEILANDKVKV</sequence>